<evidence type="ECO:0000256" key="2">
    <source>
        <dbReference type="SAM" id="MobiDB-lite"/>
    </source>
</evidence>
<evidence type="ECO:0000313" key="3">
    <source>
        <dbReference type="EMBL" id="SEJ67006.1"/>
    </source>
</evidence>
<proteinExistence type="predicted"/>
<dbReference type="GO" id="GO:0051536">
    <property type="term" value="F:iron-sulfur cluster binding"/>
    <property type="evidence" value="ECO:0007669"/>
    <property type="project" value="InterPro"/>
</dbReference>
<dbReference type="GO" id="GO:0016491">
    <property type="term" value="F:oxidoreductase activity"/>
    <property type="evidence" value="ECO:0007669"/>
    <property type="project" value="UniProtKB-KW"/>
</dbReference>
<reference evidence="3 4" key="1">
    <citation type="submission" date="2016-10" db="EMBL/GenBank/DDBJ databases">
        <authorList>
            <person name="Varghese N."/>
            <person name="Submissions S."/>
        </authorList>
    </citation>
    <scope>NUCLEOTIDE SEQUENCE [LARGE SCALE GENOMIC DNA]</scope>
    <source>
        <strain evidence="3 4">LMG 22274</strain>
    </source>
</reference>
<sequence>MTARPTQSTSSLFKPLANAEAPVDIWFNDTPLRVPGGRSVAAALLAAGVARFRSTPVSGAPRAPYCMMGACFECLVEIDGVPARQSCMVEVRDGMRIRSQEGARDLPPELMQDATPAATQNAPALENADGR</sequence>
<dbReference type="Gene3D" id="3.10.20.440">
    <property type="entry name" value="2Fe-2S iron-sulphur cluster binding domain, sarcosine oxidase, alpha subunit, N-terminal domain"/>
    <property type="match status" value="1"/>
</dbReference>
<feature type="region of interest" description="Disordered" evidence="2">
    <location>
        <begin position="98"/>
        <end position="131"/>
    </location>
</feature>
<gene>
    <name evidence="3" type="ORF">SAMN05216550_10785</name>
</gene>
<keyword evidence="1" id="KW-0560">Oxidoreductase</keyword>
<dbReference type="Pfam" id="PF13510">
    <property type="entry name" value="Fer2_4"/>
    <property type="match status" value="1"/>
</dbReference>
<dbReference type="AlphaFoldDB" id="A0AAQ1JU62"/>
<dbReference type="InterPro" id="IPR042204">
    <property type="entry name" value="2Fe-2S-bd_N"/>
</dbReference>
<evidence type="ECO:0000313" key="4">
    <source>
        <dbReference type="Proteomes" id="UP000183529"/>
    </source>
</evidence>
<dbReference type="SUPFAM" id="SSF54292">
    <property type="entry name" value="2Fe-2S ferredoxin-like"/>
    <property type="match status" value="1"/>
</dbReference>
<accession>A0AAQ1JU62</accession>
<feature type="compositionally biased region" description="Basic and acidic residues" evidence="2">
    <location>
        <begin position="98"/>
        <end position="107"/>
    </location>
</feature>
<protein>
    <submittedName>
        <fullName evidence="3">2Fe-2S iron-sulfur cluster binding domain-containing protein</fullName>
    </submittedName>
</protein>
<dbReference type="Proteomes" id="UP000183529">
    <property type="component" value="Unassembled WGS sequence"/>
</dbReference>
<dbReference type="RefSeq" id="WP_074983505.1">
    <property type="nucleotide sequence ID" value="NZ_CADFGN010000008.1"/>
</dbReference>
<name>A0AAQ1JU62_9BURK</name>
<organism evidence="3 4">
    <name type="scientific">Paraburkholderia tropica</name>
    <dbReference type="NCBI Taxonomy" id="92647"/>
    <lineage>
        <taxon>Bacteria</taxon>
        <taxon>Pseudomonadati</taxon>
        <taxon>Pseudomonadota</taxon>
        <taxon>Betaproteobacteria</taxon>
        <taxon>Burkholderiales</taxon>
        <taxon>Burkholderiaceae</taxon>
        <taxon>Paraburkholderia</taxon>
    </lineage>
</organism>
<dbReference type="EMBL" id="FNZM01000007">
    <property type="protein sequence ID" value="SEJ67006.1"/>
    <property type="molecule type" value="Genomic_DNA"/>
</dbReference>
<comment type="caution">
    <text evidence="3">The sequence shown here is derived from an EMBL/GenBank/DDBJ whole genome shotgun (WGS) entry which is preliminary data.</text>
</comment>
<dbReference type="InterPro" id="IPR036010">
    <property type="entry name" value="2Fe-2S_ferredoxin-like_sf"/>
</dbReference>
<evidence type="ECO:0000256" key="1">
    <source>
        <dbReference type="ARBA" id="ARBA00023002"/>
    </source>
</evidence>